<dbReference type="Pfam" id="PF10146">
    <property type="entry name" value="zf-C4H2"/>
    <property type="match status" value="1"/>
</dbReference>
<dbReference type="AlphaFoldDB" id="A0A8H5BW10"/>
<dbReference type="Proteomes" id="UP000567179">
    <property type="component" value="Unassembled WGS sequence"/>
</dbReference>
<dbReference type="PANTHER" id="PTHR31058:SF2">
    <property type="entry name" value="ZINC FINGER C4H2 DOMAIN-CONTAINING PROTEIN"/>
    <property type="match status" value="1"/>
</dbReference>
<dbReference type="EMBL" id="JAACJJ010000001">
    <property type="protein sequence ID" value="KAF5330605.1"/>
    <property type="molecule type" value="Genomic_DNA"/>
</dbReference>
<organism evidence="3 4">
    <name type="scientific">Psilocybe cf. subviscida</name>
    <dbReference type="NCBI Taxonomy" id="2480587"/>
    <lineage>
        <taxon>Eukaryota</taxon>
        <taxon>Fungi</taxon>
        <taxon>Dikarya</taxon>
        <taxon>Basidiomycota</taxon>
        <taxon>Agaricomycotina</taxon>
        <taxon>Agaricomycetes</taxon>
        <taxon>Agaricomycetidae</taxon>
        <taxon>Agaricales</taxon>
        <taxon>Agaricineae</taxon>
        <taxon>Strophariaceae</taxon>
        <taxon>Psilocybe</taxon>
    </lineage>
</organism>
<feature type="region of interest" description="Disordered" evidence="2">
    <location>
        <begin position="322"/>
        <end position="393"/>
    </location>
</feature>
<dbReference type="OrthoDB" id="20865at2759"/>
<feature type="compositionally biased region" description="Low complexity" evidence="2">
    <location>
        <begin position="19"/>
        <end position="39"/>
    </location>
</feature>
<feature type="region of interest" description="Disordered" evidence="2">
    <location>
        <begin position="1"/>
        <end position="97"/>
    </location>
</feature>
<evidence type="ECO:0000313" key="3">
    <source>
        <dbReference type="EMBL" id="KAF5330605.1"/>
    </source>
</evidence>
<dbReference type="PANTHER" id="PTHR31058">
    <property type="entry name" value="ZINC FINGER C4H2 DOMAIN-CONTAINING PROTEIN"/>
    <property type="match status" value="1"/>
</dbReference>
<evidence type="ECO:0000256" key="1">
    <source>
        <dbReference type="SAM" id="Coils"/>
    </source>
</evidence>
<sequence length="393" mass="42647">MSQHIPHHQTQYVHYTPPGHAQQQHGHGQHQQHQQYQHHAITHVAPKDTQKQQQQHVVPSQVQPVAGSSSQAGASSGSGSAGTPAASTSAAGAGTSGTVQQGPLIAKGDWTKDLVQLAKNAELKYVCTSCYIFLYSLFHALPTWKGRGCLLTSWFCVGSKAPWYSRNPTFNFGLRRLCRINISRDGLISGYFLVEWTLFPKKHALTLQLHTAHILSGHASIDQKGKAIQDLTEQWNKLESERNRLLKCLHEVNTDKDKVELMRMSLEKECEETRTKITSLTDNEYAVAKADVDRLRQELGQPPLPSLQTTLEEKTAQYLTERRLNGNGNDSQAGTPGATAGHKRGSASLDASGSGTVGAEAGPSVAGGSVAKRPRGRPKGSKNKSKAASAADD</sequence>
<dbReference type="SUPFAM" id="SSF81995">
    <property type="entry name" value="beta-sandwich domain of Sec23/24"/>
    <property type="match status" value="1"/>
</dbReference>
<feature type="compositionally biased region" description="Low complexity" evidence="2">
    <location>
        <begin position="51"/>
        <end position="97"/>
    </location>
</feature>
<comment type="caution">
    <text evidence="3">The sequence shown here is derived from an EMBL/GenBank/DDBJ whole genome shotgun (WGS) entry which is preliminary data.</text>
</comment>
<keyword evidence="1" id="KW-0175">Coiled coil</keyword>
<feature type="compositionally biased region" description="Polar residues" evidence="2">
    <location>
        <begin position="1"/>
        <end position="13"/>
    </location>
</feature>
<reference evidence="3 4" key="1">
    <citation type="journal article" date="2020" name="ISME J.">
        <title>Uncovering the hidden diversity of litter-decomposition mechanisms in mushroom-forming fungi.</title>
        <authorList>
            <person name="Floudas D."/>
            <person name="Bentzer J."/>
            <person name="Ahren D."/>
            <person name="Johansson T."/>
            <person name="Persson P."/>
            <person name="Tunlid A."/>
        </authorList>
    </citation>
    <scope>NUCLEOTIDE SEQUENCE [LARGE SCALE GENOMIC DNA]</scope>
    <source>
        <strain evidence="3 4">CBS 101986</strain>
    </source>
</reference>
<keyword evidence="4" id="KW-1185">Reference proteome</keyword>
<evidence type="ECO:0000313" key="4">
    <source>
        <dbReference type="Proteomes" id="UP000567179"/>
    </source>
</evidence>
<dbReference type="InterPro" id="IPR018482">
    <property type="entry name" value="Znf-C4H2"/>
</dbReference>
<dbReference type="GO" id="GO:0005634">
    <property type="term" value="C:nucleus"/>
    <property type="evidence" value="ECO:0007669"/>
    <property type="project" value="TreeGrafter"/>
</dbReference>
<protein>
    <submittedName>
        <fullName evidence="3">Uncharacterized protein</fullName>
    </submittedName>
</protein>
<feature type="coiled-coil region" evidence="1">
    <location>
        <begin position="221"/>
        <end position="283"/>
    </location>
</feature>
<name>A0A8H5BW10_9AGAR</name>
<evidence type="ECO:0000256" key="2">
    <source>
        <dbReference type="SAM" id="MobiDB-lite"/>
    </source>
</evidence>
<gene>
    <name evidence="3" type="ORF">D9619_005195</name>
</gene>
<feature type="compositionally biased region" description="Basic residues" evidence="2">
    <location>
        <begin position="372"/>
        <end position="385"/>
    </location>
</feature>
<proteinExistence type="predicted"/>
<accession>A0A8H5BW10</accession>